<dbReference type="AlphaFoldDB" id="A0A3P1CX82"/>
<dbReference type="Pfam" id="PF06452">
    <property type="entry name" value="CBM9_1"/>
    <property type="match status" value="1"/>
</dbReference>
<keyword evidence="4" id="KW-0378">Hydrolase</keyword>
<feature type="chain" id="PRO_5017955829" evidence="1">
    <location>
        <begin position="22"/>
        <end position="731"/>
    </location>
</feature>
<feature type="signal peptide" evidence="1">
    <location>
        <begin position="1"/>
        <end position="21"/>
    </location>
</feature>
<feature type="domain" description="Carbohydrate-binding" evidence="2">
    <location>
        <begin position="39"/>
        <end position="202"/>
    </location>
</feature>
<dbReference type="GO" id="GO:0004553">
    <property type="term" value="F:hydrolase activity, hydrolyzing O-glycosyl compounds"/>
    <property type="evidence" value="ECO:0007669"/>
    <property type="project" value="InterPro"/>
</dbReference>
<dbReference type="OrthoDB" id="9786766at2"/>
<dbReference type="Gene3D" id="2.60.40.1190">
    <property type="match status" value="1"/>
</dbReference>
<dbReference type="EMBL" id="RQJP01000001">
    <property type="protein sequence ID" value="RRB17696.1"/>
    <property type="molecule type" value="Genomic_DNA"/>
</dbReference>
<sequence>MKVFRLIFLWLVCCTSLFAQKKNEAYQYHIRQTTSPVKIDGELDEQAWLEADTATNFYMVLPMDTSFARLRTDVKMTYDQQNLYIIAVCYYDPLASARKNRPFVQSLRRDWEFGKNDNFIFFMDPFDDQTNGFTFGANAVGAQWDGLLYEGGKANLSWDNKWYSVVKNYDDRYVFEAAIPFKTIRYKKGITRWGINFSRQDLRTTEKSSWAPVPRQFPTASLAYTGTIVWDQAPPQVGSNVSLIPYALGGLTRDYANDKPTTYRRDVGLDAKVAVTSSLNLDLTVNPDFSQVDVDRQVTNLDRFELFFPERRQFFLENGDLFTNFGYANIRPFFSRRIGLGVPIRFGARLSGKLNKDWRIGVMDMQTGKVDATGLPAQNFAVVALQRRIFSRSNIGAIFINKESLNYEPGVTEAGKPVYSKYNRNVGLEYNLASSNNTWTGKVLLLKSFDPQNGGKRNLVHAANLLYSTRKWNIGWQHEYVGSSYTAEVGYVPRRGYIKVNPIVSYMMFPKGGKVLSHGPQLNSYSIYNESFKQTDNESIFLYLITFRSKSVLSVWTGHDYVRLLQPFDPTNTGRDTLARGTEHRWNAFGADFISKPQSLFTYTLSSRYGGYYANGTRLFLSTEVGYRFQPYVSLALSANYNEIRLPETKSITKFWLVGPRIDLTMTNRIFFTTFVQYNEQAKNVNLNARFQWRYQPASDIFLVYTDNYLPGSLSVKSRALVLKLTYWWNV</sequence>
<protein>
    <submittedName>
        <fullName evidence="4">Hydrolase</fullName>
    </submittedName>
</protein>
<name>A0A3P1CX82_9BACT</name>
<dbReference type="Proteomes" id="UP000274271">
    <property type="component" value="Unassembled WGS sequence"/>
</dbReference>
<comment type="caution">
    <text evidence="4">The sequence shown here is derived from an EMBL/GenBank/DDBJ whole genome shotgun (WGS) entry which is preliminary data.</text>
</comment>
<dbReference type="RefSeq" id="WP_124904561.1">
    <property type="nucleotide sequence ID" value="NZ_RQJP01000001.1"/>
</dbReference>
<evidence type="ECO:0000259" key="3">
    <source>
        <dbReference type="Pfam" id="PF19313"/>
    </source>
</evidence>
<evidence type="ECO:0000259" key="2">
    <source>
        <dbReference type="Pfam" id="PF06452"/>
    </source>
</evidence>
<evidence type="ECO:0000313" key="5">
    <source>
        <dbReference type="Proteomes" id="UP000274271"/>
    </source>
</evidence>
<organism evidence="4 5">
    <name type="scientific">Larkinella knui</name>
    <dbReference type="NCBI Taxonomy" id="2025310"/>
    <lineage>
        <taxon>Bacteria</taxon>
        <taxon>Pseudomonadati</taxon>
        <taxon>Bacteroidota</taxon>
        <taxon>Cytophagia</taxon>
        <taxon>Cytophagales</taxon>
        <taxon>Spirosomataceae</taxon>
        <taxon>Larkinella</taxon>
    </lineage>
</organism>
<dbReference type="SUPFAM" id="SSF49344">
    <property type="entry name" value="CBD9-like"/>
    <property type="match status" value="1"/>
</dbReference>
<dbReference type="Pfam" id="PF19313">
    <property type="entry name" value="DUF5916"/>
    <property type="match status" value="1"/>
</dbReference>
<feature type="domain" description="DUF5916" evidence="3">
    <location>
        <begin position="242"/>
        <end position="340"/>
    </location>
</feature>
<proteinExistence type="predicted"/>
<keyword evidence="1" id="KW-0732">Signal</keyword>
<reference evidence="4 5" key="1">
    <citation type="submission" date="2018-11" db="EMBL/GenBank/DDBJ databases">
        <authorList>
            <person name="Zhou Z."/>
            <person name="Wang G."/>
        </authorList>
    </citation>
    <scope>NUCLEOTIDE SEQUENCE [LARGE SCALE GENOMIC DNA]</scope>
    <source>
        <strain evidence="4 5">KCTC42998</strain>
    </source>
</reference>
<evidence type="ECO:0000313" key="4">
    <source>
        <dbReference type="EMBL" id="RRB17696.1"/>
    </source>
</evidence>
<evidence type="ECO:0000256" key="1">
    <source>
        <dbReference type="SAM" id="SignalP"/>
    </source>
</evidence>
<dbReference type="InterPro" id="IPR010502">
    <property type="entry name" value="Carb-bd_dom_fam9"/>
</dbReference>
<gene>
    <name evidence="4" type="ORF">EHT87_05285</name>
</gene>
<dbReference type="InterPro" id="IPR045670">
    <property type="entry name" value="DUF5916"/>
</dbReference>
<dbReference type="GO" id="GO:0016052">
    <property type="term" value="P:carbohydrate catabolic process"/>
    <property type="evidence" value="ECO:0007669"/>
    <property type="project" value="InterPro"/>
</dbReference>
<dbReference type="CDD" id="cd09618">
    <property type="entry name" value="CBM9_like_2"/>
    <property type="match status" value="1"/>
</dbReference>
<dbReference type="GO" id="GO:0030246">
    <property type="term" value="F:carbohydrate binding"/>
    <property type="evidence" value="ECO:0007669"/>
    <property type="project" value="InterPro"/>
</dbReference>
<keyword evidence="5" id="KW-1185">Reference proteome</keyword>
<accession>A0A3P1CX82</accession>